<dbReference type="AlphaFoldDB" id="A0A9J6Z984"/>
<evidence type="ECO:0000313" key="5">
    <source>
        <dbReference type="Proteomes" id="UP001056756"/>
    </source>
</evidence>
<dbReference type="EMBL" id="CP097899">
    <property type="protein sequence ID" value="URN92587.1"/>
    <property type="molecule type" value="Genomic_DNA"/>
</dbReference>
<dbReference type="KEGG" id="plig:NAG76_11820"/>
<name>A0A9J6Z984_9BACL</name>
<dbReference type="Proteomes" id="UP001056756">
    <property type="component" value="Chromosome"/>
</dbReference>
<dbReference type="PANTHER" id="PTHR46594:SF4">
    <property type="entry name" value="P-TYPE CATION-TRANSPORTING ATPASE"/>
    <property type="match status" value="1"/>
</dbReference>
<proteinExistence type="predicted"/>
<reference evidence="4" key="1">
    <citation type="submission" date="2022-05" db="EMBL/GenBank/DDBJ databases">
        <title>Novel bacterial taxa in a minimal lignocellulolytic consortium and its capacity to transform plastics disclosed by genome-resolved metagenomics.</title>
        <authorList>
            <person name="Rodriguez C.A.D."/>
            <person name="Diaz-Garcia L."/>
            <person name="Herrera K."/>
            <person name="Tarazona N.A."/>
            <person name="Sproer C."/>
            <person name="Overmann J."/>
            <person name="Jimenez D.J."/>
        </authorList>
    </citation>
    <scope>NUCLEOTIDE SEQUENCE</scope>
    <source>
        <strain evidence="4">MAG5</strain>
    </source>
</reference>
<accession>A0A9J6Z984</accession>
<dbReference type="FunFam" id="3.30.70.100:FF:000001">
    <property type="entry name" value="ATPase copper transporting beta"/>
    <property type="match status" value="1"/>
</dbReference>
<evidence type="ECO:0000256" key="2">
    <source>
        <dbReference type="ARBA" id="ARBA00022723"/>
    </source>
</evidence>
<dbReference type="GO" id="GO:0046872">
    <property type="term" value="F:metal ion binding"/>
    <property type="evidence" value="ECO:0007669"/>
    <property type="project" value="UniProtKB-KW"/>
</dbReference>
<keyword evidence="2" id="KW-0479">Metal-binding</keyword>
<evidence type="ECO:0000259" key="3">
    <source>
        <dbReference type="PROSITE" id="PS50846"/>
    </source>
</evidence>
<dbReference type="PANTHER" id="PTHR46594">
    <property type="entry name" value="P-TYPE CATION-TRANSPORTING ATPASE"/>
    <property type="match status" value="1"/>
</dbReference>
<evidence type="ECO:0000256" key="1">
    <source>
        <dbReference type="ARBA" id="ARBA00015313"/>
    </source>
</evidence>
<feature type="domain" description="HMA" evidence="3">
    <location>
        <begin position="2"/>
        <end position="66"/>
    </location>
</feature>
<dbReference type="InterPro" id="IPR006121">
    <property type="entry name" value="HMA_dom"/>
</dbReference>
<dbReference type="SUPFAM" id="SSF55008">
    <property type="entry name" value="HMA, heavy metal-associated domain"/>
    <property type="match status" value="1"/>
</dbReference>
<sequence length="67" mass="7170">MSEVVLKVDGMSCGHCVNSVEKALQEIGANGTVDLASKKVTVQYDEAKINTKAIVDAIEEQGYDVVQ</sequence>
<gene>
    <name evidence="4" type="ORF">NAG76_11820</name>
</gene>
<dbReference type="Pfam" id="PF00403">
    <property type="entry name" value="HMA"/>
    <property type="match status" value="1"/>
</dbReference>
<evidence type="ECO:0000313" key="4">
    <source>
        <dbReference type="EMBL" id="URN92587.1"/>
    </source>
</evidence>
<dbReference type="Gene3D" id="3.30.70.100">
    <property type="match status" value="1"/>
</dbReference>
<organism evidence="4 5">
    <name type="scientific">Candidatus Pristimantibacillus lignocellulolyticus</name>
    <dbReference type="NCBI Taxonomy" id="2994561"/>
    <lineage>
        <taxon>Bacteria</taxon>
        <taxon>Bacillati</taxon>
        <taxon>Bacillota</taxon>
        <taxon>Bacilli</taxon>
        <taxon>Bacillales</taxon>
        <taxon>Paenibacillaceae</taxon>
        <taxon>Candidatus Pristimantibacillus</taxon>
    </lineage>
</organism>
<dbReference type="PROSITE" id="PS50846">
    <property type="entry name" value="HMA_2"/>
    <property type="match status" value="1"/>
</dbReference>
<dbReference type="CDD" id="cd00371">
    <property type="entry name" value="HMA"/>
    <property type="match status" value="1"/>
</dbReference>
<protein>
    <recommendedName>
        <fullName evidence="1">Copper chaperone CopZ</fullName>
    </recommendedName>
</protein>
<dbReference type="InterPro" id="IPR036163">
    <property type="entry name" value="HMA_dom_sf"/>
</dbReference>